<comment type="caution">
    <text evidence="1">The sequence shown here is derived from an EMBL/GenBank/DDBJ whole genome shotgun (WGS) entry which is preliminary data.</text>
</comment>
<protein>
    <submittedName>
        <fullName evidence="1">Uncharacterized protein</fullName>
    </submittedName>
</protein>
<evidence type="ECO:0000313" key="2">
    <source>
        <dbReference type="Proteomes" id="UP000664771"/>
    </source>
</evidence>
<dbReference type="RefSeq" id="WP_207883663.1">
    <property type="nucleotide sequence ID" value="NZ_JAFVMF010000028.1"/>
</dbReference>
<dbReference type="Proteomes" id="UP000664771">
    <property type="component" value="Unassembled WGS sequence"/>
</dbReference>
<sequence>MITPHVIHNQTDAYALTADLREKLPRAAVLQHDLNIVLMTGPYNLQHCVLYITGLND</sequence>
<accession>A0ABS3M0L3</accession>
<name>A0ABS3M0L3_9PROT</name>
<reference evidence="1 2" key="1">
    <citation type="submission" date="2021-03" db="EMBL/GenBank/DDBJ databases">
        <title>The complete genome sequence of Acetobacter sacchari TBRC 11175.</title>
        <authorList>
            <person name="Charoenyingcharoen P."/>
            <person name="Yukphan P."/>
        </authorList>
    </citation>
    <scope>NUCLEOTIDE SEQUENCE [LARGE SCALE GENOMIC DNA]</scope>
    <source>
        <strain evidence="1 2">TBRC 11175</strain>
    </source>
</reference>
<organism evidence="1 2">
    <name type="scientific">Acetobacter sacchari</name>
    <dbReference type="NCBI Taxonomy" id="2661687"/>
    <lineage>
        <taxon>Bacteria</taxon>
        <taxon>Pseudomonadati</taxon>
        <taxon>Pseudomonadota</taxon>
        <taxon>Alphaproteobacteria</taxon>
        <taxon>Acetobacterales</taxon>
        <taxon>Acetobacteraceae</taxon>
        <taxon>Acetobacter</taxon>
    </lineage>
</organism>
<dbReference type="EMBL" id="JAFVMF010000028">
    <property type="protein sequence ID" value="MBO1361704.1"/>
    <property type="molecule type" value="Genomic_DNA"/>
</dbReference>
<proteinExistence type="predicted"/>
<gene>
    <name evidence="1" type="ORF">J2D73_18125</name>
</gene>
<keyword evidence="2" id="KW-1185">Reference proteome</keyword>
<evidence type="ECO:0000313" key="1">
    <source>
        <dbReference type="EMBL" id="MBO1361704.1"/>
    </source>
</evidence>